<dbReference type="SUPFAM" id="SSF52833">
    <property type="entry name" value="Thioredoxin-like"/>
    <property type="match status" value="1"/>
</dbReference>
<accession>A0A532UPS8</accession>
<dbReference type="PANTHER" id="PTHR43342">
    <property type="entry name" value="NADH-QUINONE OXIDOREDUCTASE, E SUBUNIT"/>
    <property type="match status" value="1"/>
</dbReference>
<dbReference type="InterPro" id="IPR036249">
    <property type="entry name" value="Thioredoxin-like_sf"/>
</dbReference>
<evidence type="ECO:0000256" key="3">
    <source>
        <dbReference type="ARBA" id="ARBA00022723"/>
    </source>
</evidence>
<dbReference type="EMBL" id="NJBN01000014">
    <property type="protein sequence ID" value="TKJ36939.1"/>
    <property type="molecule type" value="Genomic_DNA"/>
</dbReference>
<dbReference type="InterPro" id="IPR041921">
    <property type="entry name" value="NuoE_N"/>
</dbReference>
<dbReference type="CDD" id="cd03064">
    <property type="entry name" value="TRX_Fd_NuoE"/>
    <property type="match status" value="1"/>
</dbReference>
<keyword evidence="3" id="KW-0479">Metal-binding</keyword>
<dbReference type="InterPro" id="IPR028431">
    <property type="entry name" value="NADP_DH_HndA-like"/>
</dbReference>
<dbReference type="Proteomes" id="UP000319619">
    <property type="component" value="Unassembled WGS sequence"/>
</dbReference>
<evidence type="ECO:0000256" key="2">
    <source>
        <dbReference type="ARBA" id="ARBA00022714"/>
    </source>
</evidence>
<comment type="cofactor">
    <cofactor evidence="6">
        <name>[2Fe-2S] cluster</name>
        <dbReference type="ChEBI" id="CHEBI:190135"/>
    </cofactor>
</comment>
<evidence type="ECO:0008006" key="9">
    <source>
        <dbReference type="Google" id="ProtNLM"/>
    </source>
</evidence>
<dbReference type="Gene3D" id="1.10.10.1590">
    <property type="entry name" value="NADH-quinone oxidoreductase subunit E"/>
    <property type="match status" value="1"/>
</dbReference>
<dbReference type="Pfam" id="PF01257">
    <property type="entry name" value="2Fe-2S_thioredx"/>
    <property type="match status" value="1"/>
</dbReference>
<evidence type="ECO:0000256" key="4">
    <source>
        <dbReference type="ARBA" id="ARBA00023004"/>
    </source>
</evidence>
<dbReference type="PROSITE" id="PS01099">
    <property type="entry name" value="COMPLEX1_24K"/>
    <property type="match status" value="1"/>
</dbReference>
<reference evidence="7 8" key="1">
    <citation type="submission" date="2017-06" db="EMBL/GenBank/DDBJ databases">
        <title>Novel microbial phyla capable of carbon fixation and sulfur reduction in deep-sea sediments.</title>
        <authorList>
            <person name="Huang J."/>
            <person name="Baker B."/>
            <person name="Wang Y."/>
        </authorList>
    </citation>
    <scope>NUCLEOTIDE SEQUENCE [LARGE SCALE GENOMIC DNA]</scope>
    <source>
        <strain evidence="7">B3_LCP</strain>
    </source>
</reference>
<sequence length="279" mass="30476">MNPEVVQNILEKHNEGQDGLISILEDIQNHFGYLPQEALQIVADKSGQALVDIYGVATFYKSFSLKPRGKHLMSVCLGTACHVRNAPFIVKEFEKQLGIRAGETTPDREFTLETVNCLGACALGPIAVVDGHYFSKVKTVKVKEIINEALAGFDKIEIKTDQRIFPIEVSCPRCNHSLMDRNNLVDGHPSITVTASFGSKHGWLSLSCLYGSYNVSSEHVIPIDTVLNLFCPHCHAELISGSNCSECGAPMVPMIVRGGGVVQVCLRRGCKGHLLDLGE</sequence>
<dbReference type="InterPro" id="IPR002023">
    <property type="entry name" value="NuoE-like"/>
</dbReference>
<dbReference type="PANTHER" id="PTHR43342:SF1">
    <property type="entry name" value="BIFURCATING [FEFE] HYDROGENASE GAMMA SUBUNIT"/>
    <property type="match status" value="1"/>
</dbReference>
<evidence type="ECO:0000256" key="1">
    <source>
        <dbReference type="ARBA" id="ARBA00010643"/>
    </source>
</evidence>
<dbReference type="AlphaFoldDB" id="A0A532UPS8"/>
<comment type="similarity">
    <text evidence="1">Belongs to the complex I 24 kDa subunit family.</text>
</comment>
<dbReference type="GO" id="GO:0016491">
    <property type="term" value="F:oxidoreductase activity"/>
    <property type="evidence" value="ECO:0007669"/>
    <property type="project" value="InterPro"/>
</dbReference>
<comment type="caution">
    <text evidence="7">The sequence shown here is derived from an EMBL/GenBank/DDBJ whole genome shotgun (WGS) entry which is preliminary data.</text>
</comment>
<evidence type="ECO:0000313" key="7">
    <source>
        <dbReference type="EMBL" id="TKJ36939.1"/>
    </source>
</evidence>
<keyword evidence="4" id="KW-0408">Iron</keyword>
<proteinExistence type="inferred from homology"/>
<keyword evidence="2" id="KW-0001">2Fe-2S</keyword>
<protein>
    <recommendedName>
        <fullName evidence="9">NAD(P)H-dependent oxidoreductase subunit E</fullName>
    </recommendedName>
</protein>
<dbReference type="GO" id="GO:0046872">
    <property type="term" value="F:metal ion binding"/>
    <property type="evidence" value="ECO:0007669"/>
    <property type="project" value="UniProtKB-KW"/>
</dbReference>
<evidence type="ECO:0000256" key="6">
    <source>
        <dbReference type="ARBA" id="ARBA00034078"/>
    </source>
</evidence>
<keyword evidence="5" id="KW-0411">Iron-sulfur</keyword>
<dbReference type="Gene3D" id="3.40.30.10">
    <property type="entry name" value="Glutaredoxin"/>
    <property type="match status" value="1"/>
</dbReference>
<dbReference type="InterPro" id="IPR042128">
    <property type="entry name" value="NuoE_dom"/>
</dbReference>
<evidence type="ECO:0000313" key="8">
    <source>
        <dbReference type="Proteomes" id="UP000319619"/>
    </source>
</evidence>
<organism evidence="7 8">
    <name type="scientific">candidate division LCP-89 bacterium B3_LCP</name>
    <dbReference type="NCBI Taxonomy" id="2012998"/>
    <lineage>
        <taxon>Bacteria</taxon>
        <taxon>Pseudomonadati</taxon>
        <taxon>Bacteria division LCP-89</taxon>
    </lineage>
</organism>
<evidence type="ECO:0000256" key="5">
    <source>
        <dbReference type="ARBA" id="ARBA00023014"/>
    </source>
</evidence>
<name>A0A532UPS8_UNCL8</name>
<gene>
    <name evidence="7" type="ORF">CEE37_14595</name>
</gene>
<dbReference type="GO" id="GO:0051537">
    <property type="term" value="F:2 iron, 2 sulfur cluster binding"/>
    <property type="evidence" value="ECO:0007669"/>
    <property type="project" value="UniProtKB-KW"/>
</dbReference>